<protein>
    <submittedName>
        <fullName evidence="2">Uncharacterized protein</fullName>
    </submittedName>
</protein>
<proteinExistence type="predicted"/>
<gene>
    <name evidence="2" type="ORF">AVDCRST_MAG73-522</name>
</gene>
<evidence type="ECO:0000256" key="1">
    <source>
        <dbReference type="SAM" id="MobiDB-lite"/>
    </source>
</evidence>
<sequence length="106" mass="10741">MDRPQPGSRPPGGVVAAAEAILWPAPIRPVSTPAPAAAGRSVPLPSAAARAEPIGRPAMTHRPGAKVGIEAVPNTVRSTPAGSRHRGSPEPLSPGQGKGARWRTSP</sequence>
<organism evidence="2">
    <name type="scientific">uncultured Thermomicrobiales bacterium</name>
    <dbReference type="NCBI Taxonomy" id="1645740"/>
    <lineage>
        <taxon>Bacteria</taxon>
        <taxon>Pseudomonadati</taxon>
        <taxon>Thermomicrobiota</taxon>
        <taxon>Thermomicrobia</taxon>
        <taxon>Thermomicrobiales</taxon>
        <taxon>environmental samples</taxon>
    </lineage>
</organism>
<reference evidence="2" key="1">
    <citation type="submission" date="2020-02" db="EMBL/GenBank/DDBJ databases">
        <authorList>
            <person name="Meier V. D."/>
        </authorList>
    </citation>
    <scope>NUCLEOTIDE SEQUENCE</scope>
    <source>
        <strain evidence="2">AVDCRST_MAG73</strain>
    </source>
</reference>
<accession>A0A6J4TKJ0</accession>
<evidence type="ECO:0000313" key="2">
    <source>
        <dbReference type="EMBL" id="CAA9525600.1"/>
    </source>
</evidence>
<dbReference type="AlphaFoldDB" id="A0A6J4TKJ0"/>
<feature type="region of interest" description="Disordered" evidence="1">
    <location>
        <begin position="26"/>
        <end position="106"/>
    </location>
</feature>
<name>A0A6J4TKJ0_9BACT</name>
<dbReference type="EMBL" id="CADCWE010000031">
    <property type="protein sequence ID" value="CAA9525600.1"/>
    <property type="molecule type" value="Genomic_DNA"/>
</dbReference>